<comment type="caution">
    <text evidence="5">The sequence shown here is derived from an EMBL/GenBank/DDBJ whole genome shotgun (WGS) entry which is preliminary data.</text>
</comment>
<sequence length="490" mass="52189">MRRKSDPSYLRRNVNPTCTSAYGIGNLATYCVPGGADLARGAARSVTSMDSATTTAMLMSNLRTKEAGSQASSVGSIGGVMLRDSRGNTIRSASIVTSTPSSSRPALPYIAQYSDSGFSSFSSCSYLPPPPPYRPNRGSAPQESGGDEDRVNNNQSNNETILSNLLQSMAINMGVQNNNNSQLTVSQNQNYGLNVGNGHKIHRSLSDYSKNRGAPRLQAKLAQMSNAASCDETTTSGASPGQPVPSKLRKTGSSGMRNNVGFLSGIGVSRKKSGTSSASGSLLGIGAVPPSRKGSGAWSPLQPQVGNVPLTQPVTPTTAPTVNVTTTWQLAAPILQHSRFGGSLNSDAYKATNRFSNASSYTTTNTSQLSLSPSPSMSTVSCPEYPDLQEKLHRLTMARDSLSLQVAVLNEQVGAQREKICDLEALLEAKNNPCSYNSYSDQTLSANENGKSDLIIEISDLKNKFTSLEKEKMDAEHRLHISRVFQIFVI</sequence>
<evidence type="ECO:0000256" key="1">
    <source>
        <dbReference type="ARBA" id="ARBA00022737"/>
    </source>
</evidence>
<feature type="region of interest" description="Disordered" evidence="3">
    <location>
        <begin position="360"/>
        <end position="380"/>
    </location>
</feature>
<feature type="coiled-coil region" evidence="2">
    <location>
        <begin position="451"/>
        <end position="478"/>
    </location>
</feature>
<dbReference type="InterPro" id="IPR058914">
    <property type="entry name" value="LIPB1/2_CC"/>
</dbReference>
<organism evidence="5 6">
    <name type="scientific">Ditylenchus destructor</name>
    <dbReference type="NCBI Taxonomy" id="166010"/>
    <lineage>
        <taxon>Eukaryota</taxon>
        <taxon>Metazoa</taxon>
        <taxon>Ecdysozoa</taxon>
        <taxon>Nematoda</taxon>
        <taxon>Chromadorea</taxon>
        <taxon>Rhabditida</taxon>
        <taxon>Tylenchina</taxon>
        <taxon>Tylenchomorpha</taxon>
        <taxon>Sphaerularioidea</taxon>
        <taxon>Anguinidae</taxon>
        <taxon>Anguininae</taxon>
        <taxon>Ditylenchus</taxon>
    </lineage>
</organism>
<protein>
    <submittedName>
        <fullName evidence="5">Liprin-beta-1</fullName>
    </submittedName>
</protein>
<evidence type="ECO:0000256" key="3">
    <source>
        <dbReference type="SAM" id="MobiDB-lite"/>
    </source>
</evidence>
<accession>A0AAD4NE15</accession>
<feature type="region of interest" description="Disordered" evidence="3">
    <location>
        <begin position="222"/>
        <end position="256"/>
    </location>
</feature>
<evidence type="ECO:0000256" key="2">
    <source>
        <dbReference type="SAM" id="Coils"/>
    </source>
</evidence>
<keyword evidence="1" id="KW-0677">Repeat</keyword>
<feature type="domain" description="Liprin-beta-1/2 coiled-coil" evidence="4">
    <location>
        <begin position="389"/>
        <end position="482"/>
    </location>
</feature>
<feature type="region of interest" description="Disordered" evidence="3">
    <location>
        <begin position="125"/>
        <end position="155"/>
    </location>
</feature>
<dbReference type="Proteomes" id="UP001201812">
    <property type="component" value="Unassembled WGS sequence"/>
</dbReference>
<dbReference type="EMBL" id="JAKKPZ010000002">
    <property type="protein sequence ID" value="KAI1725684.1"/>
    <property type="molecule type" value="Genomic_DNA"/>
</dbReference>
<dbReference type="GO" id="GO:0007528">
    <property type="term" value="P:neuromuscular junction development"/>
    <property type="evidence" value="ECO:0007669"/>
    <property type="project" value="TreeGrafter"/>
</dbReference>
<name>A0AAD4NE15_9BILA</name>
<dbReference type="AlphaFoldDB" id="A0AAD4NE15"/>
<dbReference type="GO" id="GO:0048786">
    <property type="term" value="C:presynaptic active zone"/>
    <property type="evidence" value="ECO:0007669"/>
    <property type="project" value="TreeGrafter"/>
</dbReference>
<evidence type="ECO:0000313" key="6">
    <source>
        <dbReference type="Proteomes" id="UP001201812"/>
    </source>
</evidence>
<feature type="compositionally biased region" description="Polar residues" evidence="3">
    <location>
        <begin position="223"/>
        <end position="239"/>
    </location>
</feature>
<keyword evidence="6" id="KW-1185">Reference proteome</keyword>
<dbReference type="PANTHER" id="PTHR12587">
    <property type="entry name" value="LAR INTERACTING PROTEIN LIP -RELATED PROTEIN"/>
    <property type="match status" value="1"/>
</dbReference>
<dbReference type="Pfam" id="PF26022">
    <property type="entry name" value="CC_Liprin_beta"/>
    <property type="match status" value="1"/>
</dbReference>
<reference evidence="5" key="1">
    <citation type="submission" date="2022-01" db="EMBL/GenBank/DDBJ databases">
        <title>Genome Sequence Resource for Two Populations of Ditylenchus destructor, the Migratory Endoparasitic Phytonematode.</title>
        <authorList>
            <person name="Zhang H."/>
            <person name="Lin R."/>
            <person name="Xie B."/>
        </authorList>
    </citation>
    <scope>NUCLEOTIDE SEQUENCE</scope>
    <source>
        <strain evidence="5">BazhouSP</strain>
    </source>
</reference>
<dbReference type="PANTHER" id="PTHR12587:SF14">
    <property type="entry name" value="AT31531P"/>
    <property type="match status" value="1"/>
</dbReference>
<proteinExistence type="predicted"/>
<evidence type="ECO:0000313" key="5">
    <source>
        <dbReference type="EMBL" id="KAI1725684.1"/>
    </source>
</evidence>
<gene>
    <name evidence="5" type="ORF">DdX_02359</name>
</gene>
<dbReference type="InterPro" id="IPR029515">
    <property type="entry name" value="Liprin"/>
</dbReference>
<keyword evidence="2" id="KW-0175">Coiled coil</keyword>
<evidence type="ECO:0000259" key="4">
    <source>
        <dbReference type="Pfam" id="PF26022"/>
    </source>
</evidence>